<dbReference type="RefSeq" id="WP_371150857.1">
    <property type="nucleotide sequence ID" value="NZ_JBFSOO010000010.1"/>
</dbReference>
<dbReference type="EMBL" id="JBFSOO010000010">
    <property type="protein sequence ID" value="MEZ6854371.1"/>
    <property type="molecule type" value="Genomic_DNA"/>
</dbReference>
<dbReference type="InterPro" id="IPR053738">
    <property type="entry name" value="Lambda_capsid_assembly"/>
</dbReference>
<comment type="caution">
    <text evidence="1">The sequence shown here is derived from an EMBL/GenBank/DDBJ whole genome shotgun (WGS) entry which is preliminary data.</text>
</comment>
<dbReference type="Proteomes" id="UP001568358">
    <property type="component" value="Unassembled WGS sequence"/>
</dbReference>
<accession>A0ABV4JV56</accession>
<keyword evidence="2" id="KW-1185">Reference proteome</keyword>
<name>A0ABV4JV56_9BACT</name>
<evidence type="ECO:0008006" key="3">
    <source>
        <dbReference type="Google" id="ProtNLM"/>
    </source>
</evidence>
<sequence length="333" mass="37609">MRATGRFLPREDLSAMITEDVLNQAEHSGYVATRLMPYCWVNRDSGTYPVMPIRSLYNTADTNRTSSGAYNRAFEEFEQGNFRTREHGLEGPVDDRNAAVYKDVLDMEETVTKLTMGKVQHAHEIRVANKLMDVNNFPTQAARVPWCDHANADPKRDVTQGVIDMRSRGVSPNTLEVSWAQYMNLINCKAVKDAIHYLFPDTKKTGNITLTHLETYLDISIVVAGALFNSANAKKEPKLDGIWTDERALLCLTAQQDAQVVTPCVGRTFIWNEGAREEFVVEDYREDANRADIIRVRHDVDAKLLRSTDPETDKVLSDISRRCGLLITGLRPT</sequence>
<reference evidence="1 2" key="1">
    <citation type="submission" date="2024-07" db="EMBL/GenBank/DDBJ databases">
        <title>Active virus-host system and metabolic interactions in a Lokiarchaeon culture.</title>
        <authorList>
            <person name="Ponce Toledo R.I."/>
            <person name="Rodrigues Oliveira T."/>
            <person name="Schleper C."/>
        </authorList>
    </citation>
    <scope>NUCLEOTIDE SEQUENCE [LARGE SCALE GENOMIC DNA]</scope>
    <source>
        <strain evidence="1 2">B35</strain>
    </source>
</reference>
<evidence type="ECO:0000313" key="1">
    <source>
        <dbReference type="EMBL" id="MEZ6854371.1"/>
    </source>
</evidence>
<organism evidence="1 2">
    <name type="scientific">Halodesulfovibrio aestuarii</name>
    <dbReference type="NCBI Taxonomy" id="126333"/>
    <lineage>
        <taxon>Bacteria</taxon>
        <taxon>Pseudomonadati</taxon>
        <taxon>Thermodesulfobacteriota</taxon>
        <taxon>Desulfovibrionia</taxon>
        <taxon>Desulfovibrionales</taxon>
        <taxon>Desulfovibrionaceae</taxon>
        <taxon>Halodesulfovibrio</taxon>
    </lineage>
</organism>
<proteinExistence type="predicted"/>
<dbReference type="Gene3D" id="3.90.1690.10">
    <property type="entry name" value="phage-related protein like domain"/>
    <property type="match status" value="1"/>
</dbReference>
<gene>
    <name evidence="1" type="ORF">AB2Z07_12675</name>
</gene>
<protein>
    <recommendedName>
        <fullName evidence="3">Capsid protein</fullName>
    </recommendedName>
</protein>
<evidence type="ECO:0000313" key="2">
    <source>
        <dbReference type="Proteomes" id="UP001568358"/>
    </source>
</evidence>